<proteinExistence type="predicted"/>
<keyword evidence="3" id="KW-1185">Reference proteome</keyword>
<gene>
    <name evidence="2" type="ORF">FRY74_11835</name>
</gene>
<protein>
    <submittedName>
        <fullName evidence="2">DUF502 domain-containing protein</fullName>
    </submittedName>
</protein>
<dbReference type="OrthoDB" id="9789516at2"/>
<evidence type="ECO:0000313" key="2">
    <source>
        <dbReference type="EMBL" id="TXB63938.1"/>
    </source>
</evidence>
<reference evidence="2 3" key="1">
    <citation type="submission" date="2019-08" db="EMBL/GenBank/DDBJ databases">
        <title>Genome of Vicingus serpentipes NCIMB 15042.</title>
        <authorList>
            <person name="Bowman J.P."/>
        </authorList>
    </citation>
    <scope>NUCLEOTIDE SEQUENCE [LARGE SCALE GENOMIC DNA]</scope>
    <source>
        <strain evidence="2 3">NCIMB 15042</strain>
    </source>
</reference>
<dbReference type="AlphaFoldDB" id="A0A5C6RNF0"/>
<evidence type="ECO:0000256" key="1">
    <source>
        <dbReference type="SAM" id="Phobius"/>
    </source>
</evidence>
<dbReference type="Pfam" id="PF04367">
    <property type="entry name" value="DUF502"/>
    <property type="match status" value="1"/>
</dbReference>
<keyword evidence="1" id="KW-0472">Membrane</keyword>
<dbReference type="RefSeq" id="WP_147101876.1">
    <property type="nucleotide sequence ID" value="NZ_VOOS01000006.1"/>
</dbReference>
<evidence type="ECO:0000313" key="3">
    <source>
        <dbReference type="Proteomes" id="UP000321721"/>
    </source>
</evidence>
<organism evidence="2 3">
    <name type="scientific">Vicingus serpentipes</name>
    <dbReference type="NCBI Taxonomy" id="1926625"/>
    <lineage>
        <taxon>Bacteria</taxon>
        <taxon>Pseudomonadati</taxon>
        <taxon>Bacteroidota</taxon>
        <taxon>Flavobacteriia</taxon>
        <taxon>Flavobacteriales</taxon>
        <taxon>Vicingaceae</taxon>
        <taxon>Vicingus</taxon>
    </lineage>
</organism>
<accession>A0A5C6RNF0</accession>
<dbReference type="PANTHER" id="PTHR31876">
    <property type="entry name" value="COV-LIKE PROTEIN 1"/>
    <property type="match status" value="1"/>
</dbReference>
<sequence>MKKLLAYFLQGLLYTIPIAATIYVVIEAIVLIDGIIPVEVPGLGIVILLIAITLIGMLGSTIIVQQIFSLERLLDRIPLIKIIYTSVKDLLSAFVGKKKRFTEPVLVKMEGNVERLGFITQTDLTDLGISVDKIGVYIPFSYAVTGNLIIVPKNCVTPINANSADIMKFIISGGVTELDELEEEQEETIH</sequence>
<keyword evidence="1" id="KW-0812">Transmembrane</keyword>
<name>A0A5C6RNF0_9FLAO</name>
<dbReference type="InterPro" id="IPR007462">
    <property type="entry name" value="COV1-like"/>
</dbReference>
<dbReference type="PANTHER" id="PTHR31876:SF26">
    <property type="entry name" value="PROTEIN LIKE COV 2"/>
    <property type="match status" value="1"/>
</dbReference>
<keyword evidence="1" id="KW-1133">Transmembrane helix</keyword>
<dbReference type="EMBL" id="VOOS01000006">
    <property type="protein sequence ID" value="TXB63938.1"/>
    <property type="molecule type" value="Genomic_DNA"/>
</dbReference>
<dbReference type="Proteomes" id="UP000321721">
    <property type="component" value="Unassembled WGS sequence"/>
</dbReference>
<feature type="transmembrane region" description="Helical" evidence="1">
    <location>
        <begin position="12"/>
        <end position="36"/>
    </location>
</feature>
<feature type="transmembrane region" description="Helical" evidence="1">
    <location>
        <begin position="42"/>
        <end position="64"/>
    </location>
</feature>
<comment type="caution">
    <text evidence="2">The sequence shown here is derived from an EMBL/GenBank/DDBJ whole genome shotgun (WGS) entry which is preliminary data.</text>
</comment>